<evidence type="ECO:0000256" key="5">
    <source>
        <dbReference type="ARBA" id="ARBA00023136"/>
    </source>
</evidence>
<keyword evidence="4 6" id="KW-1133">Transmembrane helix</keyword>
<dbReference type="EMBL" id="JAFEMC010000001">
    <property type="protein sequence ID" value="MBM6575412.1"/>
    <property type="molecule type" value="Genomic_DNA"/>
</dbReference>
<sequence length="130" mass="14659">MIHLIEWSRLAQIWRYYQAGILNAAFGFGLFALFVWLGLNLYIAQVVAHAIGVAFNYVTYSRHVFRAAGPAKLRFATSYMVNYLISLVTLAGADRLVQSDYLAGFLALVLTSFINYFVLKHWVFRDAAAG</sequence>
<gene>
    <name evidence="8" type="ORF">ILT43_03450</name>
</gene>
<reference evidence="8 9" key="1">
    <citation type="submission" date="2020-12" db="EMBL/GenBank/DDBJ databases">
        <title>Sphingomonas sp.</title>
        <authorList>
            <person name="Kim M.K."/>
        </authorList>
    </citation>
    <scope>NUCLEOTIDE SEQUENCE [LARGE SCALE GENOMIC DNA]</scope>
    <source>
        <strain evidence="8 9">BT552</strain>
    </source>
</reference>
<dbReference type="Proteomes" id="UP000763641">
    <property type="component" value="Unassembled WGS sequence"/>
</dbReference>
<evidence type="ECO:0000256" key="1">
    <source>
        <dbReference type="ARBA" id="ARBA00004141"/>
    </source>
</evidence>
<dbReference type="Pfam" id="PF04138">
    <property type="entry name" value="GtrA_DPMS_TM"/>
    <property type="match status" value="1"/>
</dbReference>
<name>A0ABS2D3B4_9SPHN</name>
<accession>A0ABS2D3B4</accession>
<dbReference type="InterPro" id="IPR051401">
    <property type="entry name" value="GtrA_CellWall_Glycosyl"/>
</dbReference>
<proteinExistence type="inferred from homology"/>
<feature type="transmembrane region" description="Helical" evidence="6">
    <location>
        <begin position="42"/>
        <end position="61"/>
    </location>
</feature>
<evidence type="ECO:0000256" key="4">
    <source>
        <dbReference type="ARBA" id="ARBA00022989"/>
    </source>
</evidence>
<keyword evidence="9" id="KW-1185">Reference proteome</keyword>
<feature type="transmembrane region" description="Helical" evidence="6">
    <location>
        <begin position="99"/>
        <end position="119"/>
    </location>
</feature>
<evidence type="ECO:0000313" key="9">
    <source>
        <dbReference type="Proteomes" id="UP000763641"/>
    </source>
</evidence>
<organism evidence="8 9">
    <name type="scientific">Sphingomonas longa</name>
    <dbReference type="NCBI Taxonomy" id="2778730"/>
    <lineage>
        <taxon>Bacteria</taxon>
        <taxon>Pseudomonadati</taxon>
        <taxon>Pseudomonadota</taxon>
        <taxon>Alphaproteobacteria</taxon>
        <taxon>Sphingomonadales</taxon>
        <taxon>Sphingomonadaceae</taxon>
        <taxon>Sphingomonas</taxon>
    </lineage>
</organism>
<comment type="caution">
    <text evidence="8">The sequence shown here is derived from an EMBL/GenBank/DDBJ whole genome shotgun (WGS) entry which is preliminary data.</text>
</comment>
<evidence type="ECO:0000259" key="7">
    <source>
        <dbReference type="Pfam" id="PF04138"/>
    </source>
</evidence>
<dbReference type="PANTHER" id="PTHR38459:SF1">
    <property type="entry name" value="PROPHAGE BACTOPRENOL-LINKED GLUCOSE TRANSLOCASE HOMOLOG"/>
    <property type="match status" value="1"/>
</dbReference>
<dbReference type="RefSeq" id="WP_204194294.1">
    <property type="nucleotide sequence ID" value="NZ_JAFEMC010000001.1"/>
</dbReference>
<comment type="similarity">
    <text evidence="2">Belongs to the GtrA family.</text>
</comment>
<dbReference type="InterPro" id="IPR007267">
    <property type="entry name" value="GtrA_DPMS_TM"/>
</dbReference>
<protein>
    <submittedName>
        <fullName evidence="8">GtrA family protein</fullName>
    </submittedName>
</protein>
<feature type="domain" description="GtrA/DPMS transmembrane" evidence="7">
    <location>
        <begin position="15"/>
        <end position="124"/>
    </location>
</feature>
<feature type="transmembrane region" description="Helical" evidence="6">
    <location>
        <begin position="16"/>
        <end position="36"/>
    </location>
</feature>
<dbReference type="PANTHER" id="PTHR38459">
    <property type="entry name" value="PROPHAGE BACTOPRENOL-LINKED GLUCOSE TRANSLOCASE HOMOLOG"/>
    <property type="match status" value="1"/>
</dbReference>
<evidence type="ECO:0000256" key="2">
    <source>
        <dbReference type="ARBA" id="ARBA00009399"/>
    </source>
</evidence>
<keyword evidence="5 6" id="KW-0472">Membrane</keyword>
<comment type="subcellular location">
    <subcellularLocation>
        <location evidence="1">Membrane</location>
        <topology evidence="1">Multi-pass membrane protein</topology>
    </subcellularLocation>
</comment>
<keyword evidence="3 6" id="KW-0812">Transmembrane</keyword>
<feature type="transmembrane region" description="Helical" evidence="6">
    <location>
        <begin position="73"/>
        <end position="93"/>
    </location>
</feature>
<evidence type="ECO:0000256" key="6">
    <source>
        <dbReference type="SAM" id="Phobius"/>
    </source>
</evidence>
<evidence type="ECO:0000313" key="8">
    <source>
        <dbReference type="EMBL" id="MBM6575412.1"/>
    </source>
</evidence>
<evidence type="ECO:0000256" key="3">
    <source>
        <dbReference type="ARBA" id="ARBA00022692"/>
    </source>
</evidence>